<comment type="caution">
    <text evidence="1">The sequence shown here is derived from an EMBL/GenBank/DDBJ whole genome shotgun (WGS) entry which is preliminary data.</text>
</comment>
<protein>
    <submittedName>
        <fullName evidence="1">Uncharacterized protein</fullName>
    </submittedName>
</protein>
<evidence type="ECO:0000313" key="1">
    <source>
        <dbReference type="EMBL" id="GAI53504.1"/>
    </source>
</evidence>
<dbReference type="EMBL" id="BARV01037704">
    <property type="protein sequence ID" value="GAI53504.1"/>
    <property type="molecule type" value="Genomic_DNA"/>
</dbReference>
<proteinExistence type="predicted"/>
<feature type="non-terminal residue" evidence="1">
    <location>
        <position position="1"/>
    </location>
</feature>
<accession>X1RD47</accession>
<organism evidence="1">
    <name type="scientific">marine sediment metagenome</name>
    <dbReference type="NCBI Taxonomy" id="412755"/>
    <lineage>
        <taxon>unclassified sequences</taxon>
        <taxon>metagenomes</taxon>
        <taxon>ecological metagenomes</taxon>
    </lineage>
</organism>
<dbReference type="AlphaFoldDB" id="X1RD47"/>
<sequence length="64" mass="7647">GSQDRELIGIKRSGRRVYLFHPWEKGIAPVKPWPYVDTAITHYLARMEQLGEDPKAYESIWYYY</sequence>
<name>X1RD47_9ZZZZ</name>
<reference evidence="1" key="1">
    <citation type="journal article" date="2014" name="Front. Microbiol.">
        <title>High frequency of phylogenetically diverse reductive dehalogenase-homologous genes in deep subseafloor sedimentary metagenomes.</title>
        <authorList>
            <person name="Kawai M."/>
            <person name="Futagami T."/>
            <person name="Toyoda A."/>
            <person name="Takaki Y."/>
            <person name="Nishi S."/>
            <person name="Hori S."/>
            <person name="Arai W."/>
            <person name="Tsubouchi T."/>
            <person name="Morono Y."/>
            <person name="Uchiyama I."/>
            <person name="Ito T."/>
            <person name="Fujiyama A."/>
            <person name="Inagaki F."/>
            <person name="Takami H."/>
        </authorList>
    </citation>
    <scope>NUCLEOTIDE SEQUENCE</scope>
    <source>
        <strain evidence="1">Expedition CK06-06</strain>
    </source>
</reference>
<gene>
    <name evidence="1" type="ORF">S06H3_58270</name>
</gene>